<feature type="transmembrane region" description="Helical" evidence="8">
    <location>
        <begin position="432"/>
        <end position="454"/>
    </location>
</feature>
<evidence type="ECO:0000313" key="13">
    <source>
        <dbReference type="Proteomes" id="UP000738402"/>
    </source>
</evidence>
<dbReference type="Proteomes" id="UP000697297">
    <property type="component" value="Unassembled WGS sequence"/>
</dbReference>
<comment type="similarity">
    <text evidence="6">Belongs to the major facilitator superfamily. Allantoate permease family.</text>
</comment>
<evidence type="ECO:0000256" key="2">
    <source>
        <dbReference type="ARBA" id="ARBA00022448"/>
    </source>
</evidence>
<comment type="caution">
    <text evidence="10">The sequence shown here is derived from an EMBL/GenBank/DDBJ whole genome shotgun (WGS) entry which is preliminary data.</text>
</comment>
<protein>
    <recommendedName>
        <fullName evidence="9">Major facilitator superfamily (MFS) profile domain-containing protein</fullName>
    </recommendedName>
</protein>
<keyword evidence="2" id="KW-0813">Transport</keyword>
<dbReference type="AlphaFoldDB" id="A0AAN6D1P8"/>
<comment type="subcellular location">
    <subcellularLocation>
        <location evidence="1">Membrane</location>
        <topology evidence="1">Multi-pass membrane protein</topology>
    </subcellularLocation>
</comment>
<proteinExistence type="inferred from homology"/>
<dbReference type="InterPro" id="IPR036259">
    <property type="entry name" value="MFS_trans_sf"/>
</dbReference>
<feature type="region of interest" description="Disordered" evidence="7">
    <location>
        <begin position="459"/>
        <end position="481"/>
    </location>
</feature>
<keyword evidence="4 8" id="KW-1133">Transmembrane helix</keyword>
<evidence type="ECO:0000313" key="11">
    <source>
        <dbReference type="EMBL" id="KAG7766061.1"/>
    </source>
</evidence>
<feature type="transmembrane region" description="Helical" evidence="8">
    <location>
        <begin position="166"/>
        <end position="185"/>
    </location>
</feature>
<dbReference type="Gene3D" id="1.20.1250.20">
    <property type="entry name" value="MFS general substrate transporter like domains"/>
    <property type="match status" value="1"/>
</dbReference>
<dbReference type="Proteomes" id="UP000738402">
    <property type="component" value="Unassembled WGS sequence"/>
</dbReference>
<keyword evidence="3 8" id="KW-0812">Transmembrane</keyword>
<feature type="transmembrane region" description="Helical" evidence="8">
    <location>
        <begin position="268"/>
        <end position="289"/>
    </location>
</feature>
<dbReference type="InterPro" id="IPR011701">
    <property type="entry name" value="MFS"/>
</dbReference>
<dbReference type="PANTHER" id="PTHR43791:SF39">
    <property type="entry name" value="TRANSPORTER LIZ1_SEO1, PUTATIVE (AFU_ORTHOLOGUE AFUA_3G00980)-RELATED"/>
    <property type="match status" value="1"/>
</dbReference>
<dbReference type="EMBL" id="JAHLUN010000005">
    <property type="protein sequence ID" value="KAG7766061.1"/>
    <property type="molecule type" value="Genomic_DNA"/>
</dbReference>
<dbReference type="SUPFAM" id="SSF103473">
    <property type="entry name" value="MFS general substrate transporter"/>
    <property type="match status" value="1"/>
</dbReference>
<evidence type="ECO:0000313" key="10">
    <source>
        <dbReference type="EMBL" id="KAG7724578.1"/>
    </source>
</evidence>
<dbReference type="EMBL" id="JAHLUH010000016">
    <property type="protein sequence ID" value="KAG7724578.1"/>
    <property type="molecule type" value="Genomic_DNA"/>
</dbReference>
<feature type="transmembrane region" description="Helical" evidence="8">
    <location>
        <begin position="29"/>
        <end position="48"/>
    </location>
</feature>
<feature type="transmembrane region" description="Helical" evidence="8">
    <location>
        <begin position="197"/>
        <end position="220"/>
    </location>
</feature>
<feature type="transmembrane region" description="Helical" evidence="8">
    <location>
        <begin position="104"/>
        <end position="123"/>
    </location>
</feature>
<evidence type="ECO:0000256" key="4">
    <source>
        <dbReference type="ARBA" id="ARBA00022989"/>
    </source>
</evidence>
<evidence type="ECO:0000256" key="3">
    <source>
        <dbReference type="ARBA" id="ARBA00022692"/>
    </source>
</evidence>
<keyword evidence="12" id="KW-1185">Reference proteome</keyword>
<evidence type="ECO:0000259" key="9">
    <source>
        <dbReference type="PROSITE" id="PS50850"/>
    </source>
</evidence>
<organism evidence="10 13">
    <name type="scientific">Ogataea haglerorum</name>
    <dbReference type="NCBI Taxonomy" id="1937702"/>
    <lineage>
        <taxon>Eukaryota</taxon>
        <taxon>Fungi</taxon>
        <taxon>Dikarya</taxon>
        <taxon>Ascomycota</taxon>
        <taxon>Saccharomycotina</taxon>
        <taxon>Pichiomycetes</taxon>
        <taxon>Pichiales</taxon>
        <taxon>Pichiaceae</taxon>
        <taxon>Ogataea</taxon>
    </lineage>
</organism>
<feature type="transmembrane region" description="Helical" evidence="8">
    <location>
        <begin position="394"/>
        <end position="412"/>
    </location>
</feature>
<sequence>MSSVTTSVTTKPTKWYHWFEPGTDPREKILIWKLDFFILSYSMMAYFLKYLDQTNISNTYISGMQKDLGFTKNELSWFNTYYNIGVCIGSIPAVLLAGYFRPRIYLPTLDLLWSLCVLFIYLAKNAQTIYALRFLIGLFESSCNPGTHYMIGCWYKKREIMRRSNFFVLAGIIGQATSSYIQSGLQSSMNGKRGLAAWQWMFIIDALIGAPVIIYGYLFLPDYPHNTTAFYLNEWERNRAKERLEEDGRVSQKITFSPKEIKPVLLSWQLWAFCIGYCFWTLTAASYMLQFFELYLKWLKIYSISYINNFPTILSGVNLVTMLSTGVICDLTGNRNWVCVGVGLILLAAFLITAKGPLDNIPLRKAGYILSGVYGCYTPILSGWCNVACGKNPILRAVTIPAMIVVGQAVVTPFQQHLFPSSEAPAYGSTHGFYYCIAFTCALTVWTGFVIPALERWSSRKEPKEPKVEEEPIPEKEFETL</sequence>
<feature type="transmembrane region" description="Helical" evidence="8">
    <location>
        <begin position="366"/>
        <end position="387"/>
    </location>
</feature>
<evidence type="ECO:0000256" key="6">
    <source>
        <dbReference type="ARBA" id="ARBA00037968"/>
    </source>
</evidence>
<evidence type="ECO:0000256" key="5">
    <source>
        <dbReference type="ARBA" id="ARBA00023136"/>
    </source>
</evidence>
<evidence type="ECO:0000313" key="12">
    <source>
        <dbReference type="Proteomes" id="UP000697297"/>
    </source>
</evidence>
<dbReference type="GO" id="GO:0016020">
    <property type="term" value="C:membrane"/>
    <property type="evidence" value="ECO:0007669"/>
    <property type="project" value="UniProtKB-SubCell"/>
</dbReference>
<feature type="transmembrane region" description="Helical" evidence="8">
    <location>
        <begin position="309"/>
        <end position="329"/>
    </location>
</feature>
<feature type="transmembrane region" description="Helical" evidence="8">
    <location>
        <begin position="336"/>
        <end position="354"/>
    </location>
</feature>
<feature type="domain" description="Major facilitator superfamily (MFS) profile" evidence="9">
    <location>
        <begin position="38"/>
        <end position="481"/>
    </location>
</feature>
<dbReference type="PROSITE" id="PS50850">
    <property type="entry name" value="MFS"/>
    <property type="match status" value="1"/>
</dbReference>
<name>A0AAN6D1P8_9ASCO</name>
<dbReference type="PANTHER" id="PTHR43791">
    <property type="entry name" value="PERMEASE-RELATED"/>
    <property type="match status" value="1"/>
</dbReference>
<dbReference type="InterPro" id="IPR020846">
    <property type="entry name" value="MFS_dom"/>
</dbReference>
<dbReference type="GO" id="GO:0022857">
    <property type="term" value="F:transmembrane transporter activity"/>
    <property type="evidence" value="ECO:0007669"/>
    <property type="project" value="InterPro"/>
</dbReference>
<dbReference type="FunFam" id="1.20.1250.20:FF:000065">
    <property type="entry name" value="Putative MFS pantothenate transporter"/>
    <property type="match status" value="1"/>
</dbReference>
<evidence type="ECO:0000256" key="7">
    <source>
        <dbReference type="SAM" id="MobiDB-lite"/>
    </source>
</evidence>
<gene>
    <name evidence="10" type="ORF">KL933_004772</name>
    <name evidence="11" type="ORF">KL946_002241</name>
</gene>
<reference evidence="10 12" key="1">
    <citation type="journal article" date="2021" name="G3 (Bethesda)">
        <title>Genomic diversity, chromosomal rearrangements, and interspecies hybridization in the ogataea polymorpha species complex.</title>
        <authorList>
            <person name="Hanson S.J."/>
            <person name="Cinneide E.O."/>
            <person name="Salzberg L.I."/>
            <person name="Wolfe K.H."/>
            <person name="McGowan J."/>
            <person name="Fitzpatrick D.A."/>
            <person name="Matlin K."/>
        </authorList>
    </citation>
    <scope>NUCLEOTIDE SEQUENCE</scope>
    <source>
        <strain evidence="11">81-436-3</strain>
        <strain evidence="10">83-405-1</strain>
    </source>
</reference>
<dbReference type="Pfam" id="PF07690">
    <property type="entry name" value="MFS_1"/>
    <property type="match status" value="1"/>
</dbReference>
<evidence type="ECO:0000256" key="8">
    <source>
        <dbReference type="SAM" id="Phobius"/>
    </source>
</evidence>
<evidence type="ECO:0000256" key="1">
    <source>
        <dbReference type="ARBA" id="ARBA00004141"/>
    </source>
</evidence>
<feature type="transmembrane region" description="Helical" evidence="8">
    <location>
        <begin position="80"/>
        <end position="98"/>
    </location>
</feature>
<keyword evidence="5 8" id="KW-0472">Membrane</keyword>
<accession>A0AAN6D1P8</accession>